<protein>
    <submittedName>
        <fullName evidence="1">Uncharacterized protein</fullName>
    </submittedName>
</protein>
<comment type="caution">
    <text evidence="1">The sequence shown here is derived from an EMBL/GenBank/DDBJ whole genome shotgun (WGS) entry which is preliminary data.</text>
</comment>
<organism evidence="1 2">
    <name type="scientific">Rosa chinensis</name>
    <name type="common">China rose</name>
    <dbReference type="NCBI Taxonomy" id="74649"/>
    <lineage>
        <taxon>Eukaryota</taxon>
        <taxon>Viridiplantae</taxon>
        <taxon>Streptophyta</taxon>
        <taxon>Embryophyta</taxon>
        <taxon>Tracheophyta</taxon>
        <taxon>Spermatophyta</taxon>
        <taxon>Magnoliopsida</taxon>
        <taxon>eudicotyledons</taxon>
        <taxon>Gunneridae</taxon>
        <taxon>Pentapetalae</taxon>
        <taxon>rosids</taxon>
        <taxon>fabids</taxon>
        <taxon>Rosales</taxon>
        <taxon>Rosaceae</taxon>
        <taxon>Rosoideae</taxon>
        <taxon>Rosoideae incertae sedis</taxon>
        <taxon>Rosa</taxon>
    </lineage>
</organism>
<reference evidence="1 2" key="1">
    <citation type="journal article" date="2018" name="Nat. Genet.">
        <title>The Rosa genome provides new insights in the design of modern roses.</title>
        <authorList>
            <person name="Bendahmane M."/>
        </authorList>
    </citation>
    <scope>NUCLEOTIDE SEQUENCE [LARGE SCALE GENOMIC DNA]</scope>
    <source>
        <strain evidence="2">cv. Old Blush</strain>
    </source>
</reference>
<keyword evidence="2" id="KW-1185">Reference proteome</keyword>
<dbReference type="Gramene" id="PRQ52203">
    <property type="protein sequence ID" value="PRQ52203"/>
    <property type="gene ID" value="RchiOBHm_Chr2g0152911"/>
</dbReference>
<evidence type="ECO:0000313" key="1">
    <source>
        <dbReference type="EMBL" id="PRQ52203.1"/>
    </source>
</evidence>
<dbReference type="EMBL" id="PDCK01000040">
    <property type="protein sequence ID" value="PRQ52203.1"/>
    <property type="molecule type" value="Genomic_DNA"/>
</dbReference>
<evidence type="ECO:0000313" key="2">
    <source>
        <dbReference type="Proteomes" id="UP000238479"/>
    </source>
</evidence>
<dbReference type="AlphaFoldDB" id="A0A2P6S0L6"/>
<name>A0A2P6S0L6_ROSCH</name>
<accession>A0A2P6S0L6</accession>
<dbReference type="Proteomes" id="UP000238479">
    <property type="component" value="Chromosome 2"/>
</dbReference>
<proteinExistence type="predicted"/>
<sequence>MVTKENGEEMTKKMRWMKELYFESERRSVFIAQKMMNGGWR</sequence>
<gene>
    <name evidence="1" type="ORF">RchiOBHm_Chr2g0152911</name>
</gene>